<feature type="compositionally biased region" description="Basic and acidic residues" evidence="1">
    <location>
        <begin position="340"/>
        <end position="351"/>
    </location>
</feature>
<sequence>MVSLKAPYRDHLLSQTLFRELFQHNLVSADGRIKGSREEFNKYRSNLALRNAERTTLLYEMRSQLVEEADKLLKIRDRSPREEILLKRLLDELDLELTDSEICDSHKIESHHRYLGSTEPMLSLCERKIKEETYRMKVMKRDLKILDEWLENISKLDAVVIKSDPIPTTSWKDFKKKHHTRVFNRMTEMDCARHNLITNSNTFNDSLIRKLLAPRKKKIEGNRLLRKNNQQFYDLNRNYLTSSKKCQISGVPSTSNMPRTKAKSENTPKGSQERVSKSEVDDLKLRKKNQLKKASKNEGSLQPTTRKLKEKLEEDTYDNSDLESSITERLDETEQNDSQENVRKKLDFLDL</sequence>
<feature type="compositionally biased region" description="Polar residues" evidence="1">
    <location>
        <begin position="246"/>
        <end position="258"/>
    </location>
</feature>
<evidence type="ECO:0000313" key="3">
    <source>
        <dbReference type="Proteomes" id="UP000887013"/>
    </source>
</evidence>
<protein>
    <submittedName>
        <fullName evidence="2">Uncharacterized protein</fullName>
    </submittedName>
</protein>
<dbReference type="Proteomes" id="UP000887013">
    <property type="component" value="Unassembled WGS sequence"/>
</dbReference>
<keyword evidence="3" id="KW-1185">Reference proteome</keyword>
<feature type="compositionally biased region" description="Basic residues" evidence="1">
    <location>
        <begin position="285"/>
        <end position="294"/>
    </location>
</feature>
<organism evidence="2 3">
    <name type="scientific">Nephila pilipes</name>
    <name type="common">Giant wood spider</name>
    <name type="synonym">Nephila maculata</name>
    <dbReference type="NCBI Taxonomy" id="299642"/>
    <lineage>
        <taxon>Eukaryota</taxon>
        <taxon>Metazoa</taxon>
        <taxon>Ecdysozoa</taxon>
        <taxon>Arthropoda</taxon>
        <taxon>Chelicerata</taxon>
        <taxon>Arachnida</taxon>
        <taxon>Araneae</taxon>
        <taxon>Araneomorphae</taxon>
        <taxon>Entelegynae</taxon>
        <taxon>Araneoidea</taxon>
        <taxon>Nephilidae</taxon>
        <taxon>Nephila</taxon>
    </lineage>
</organism>
<accession>A0A8X6PFQ5</accession>
<feature type="compositionally biased region" description="Basic and acidic residues" evidence="1">
    <location>
        <begin position="262"/>
        <end position="284"/>
    </location>
</feature>
<gene>
    <name evidence="2" type="primary">AVEN_198024_1</name>
    <name evidence="2" type="ORF">NPIL_190261</name>
</gene>
<reference evidence="2" key="1">
    <citation type="submission" date="2020-08" db="EMBL/GenBank/DDBJ databases">
        <title>Multicomponent nature underlies the extraordinary mechanical properties of spider dragline silk.</title>
        <authorList>
            <person name="Kono N."/>
            <person name="Nakamura H."/>
            <person name="Mori M."/>
            <person name="Yoshida Y."/>
            <person name="Ohtoshi R."/>
            <person name="Malay A.D."/>
            <person name="Moran D.A.P."/>
            <person name="Tomita M."/>
            <person name="Numata K."/>
            <person name="Arakawa K."/>
        </authorList>
    </citation>
    <scope>NUCLEOTIDE SEQUENCE</scope>
</reference>
<evidence type="ECO:0000313" key="2">
    <source>
        <dbReference type="EMBL" id="GFT65754.1"/>
    </source>
</evidence>
<dbReference type="EMBL" id="BMAW01115341">
    <property type="protein sequence ID" value="GFT65754.1"/>
    <property type="molecule type" value="Genomic_DNA"/>
</dbReference>
<dbReference type="OrthoDB" id="10530558at2759"/>
<name>A0A8X6PFQ5_NEPPI</name>
<feature type="region of interest" description="Disordered" evidence="1">
    <location>
        <begin position="246"/>
        <end position="351"/>
    </location>
</feature>
<proteinExistence type="predicted"/>
<evidence type="ECO:0000256" key="1">
    <source>
        <dbReference type="SAM" id="MobiDB-lite"/>
    </source>
</evidence>
<comment type="caution">
    <text evidence="2">The sequence shown here is derived from an EMBL/GenBank/DDBJ whole genome shotgun (WGS) entry which is preliminary data.</text>
</comment>
<dbReference type="AlphaFoldDB" id="A0A8X6PFQ5"/>